<name>A0A6A1VBF3_9ROSI</name>
<comment type="similarity">
    <text evidence="10">Belongs to the protein kinase superfamily.</text>
</comment>
<gene>
    <name evidence="14" type="ORF">CJ030_MR6G003886</name>
</gene>
<dbReference type="Pfam" id="PF07714">
    <property type="entry name" value="PK_Tyr_Ser-Thr"/>
    <property type="match status" value="1"/>
</dbReference>
<evidence type="ECO:0000256" key="12">
    <source>
        <dbReference type="SAM" id="Phobius"/>
    </source>
</evidence>
<evidence type="ECO:0000256" key="6">
    <source>
        <dbReference type="ARBA" id="ARBA00022737"/>
    </source>
</evidence>
<feature type="transmembrane region" description="Helical" evidence="12">
    <location>
        <begin position="306"/>
        <end position="329"/>
    </location>
</feature>
<sequence>MAPLNFFSLYIYLLFLLFFFTRGTILPTSASLSSASPDVELVLGKIRASLQGNTQNLLLSSWNSSVPLCQWRGLKWVLSSGSPLLCNDISSPQWTNLSLFKDPSLHLFSLQLPSANLSGSLPRELGEFSMLQSLYLNINSLRGTIPLELGYSSSLSDIDLGTNLLSGTLAPSLWNLCDGLVSLRLHGNSLSGSVPEPALPNSTCKNLQVLYLGNNKLSGNFPEFITRFNGLKELDLGDNMFSGSIPESLSGLNLEKLNLSHNNFSGALPVFGESKYGAEAFEGNNPGLCGLPLKSCSGSSGLSPGAIAGIVIGLMAGAVVLASVLIGYVQNKKRKRMGESGDELEEEEDDETDDVGGGGGEGKLILFQGGEHLTLEDVLNATGQVMEKTSYGTVYKAKLSDGGTIALRLLREGSCKDRSSCLPLVKQLGKIRHENLIPLRAFYQGKRGEKLLIYDYLPQRTIHDLLHETRAGKPVLNWARRHKIALGIARGLAYLHTGLEVPVTHGNVRSKNVLVDDFFVARLTEFGLDKLMIPAVADEMVALAKSDGYKAPELQKMKKCNSRTDVYAYGILLLEILIGKKPGKNVRSGEFVDLPSMVKVAVLEETTMEVFDLEVLKGIRSPMEEGLVHALKLAMGCCAPVASVRPTMDEVVKQLEENRPRNRSALYSPTETRSGIATPF</sequence>
<comment type="caution">
    <text evidence="14">The sequence shown here is derived from an EMBL/GenBank/DDBJ whole genome shotgun (WGS) entry which is preliminary data.</text>
</comment>
<evidence type="ECO:0000313" key="15">
    <source>
        <dbReference type="Proteomes" id="UP000516437"/>
    </source>
</evidence>
<keyword evidence="6" id="KW-0677">Repeat</keyword>
<evidence type="ECO:0000256" key="2">
    <source>
        <dbReference type="ARBA" id="ARBA00022553"/>
    </source>
</evidence>
<dbReference type="InterPro" id="IPR001611">
    <property type="entry name" value="Leu-rich_rpt"/>
</dbReference>
<keyword evidence="2" id="KW-0597">Phosphoprotein</keyword>
<dbReference type="OrthoDB" id="1890790at2759"/>
<feature type="compositionally biased region" description="Polar residues" evidence="11">
    <location>
        <begin position="665"/>
        <end position="680"/>
    </location>
</feature>
<keyword evidence="4 12" id="KW-0812">Transmembrane</keyword>
<keyword evidence="9" id="KW-0675">Receptor</keyword>
<dbReference type="InterPro" id="IPR000719">
    <property type="entry name" value="Prot_kinase_dom"/>
</dbReference>
<keyword evidence="7 12" id="KW-1133">Transmembrane helix</keyword>
<keyword evidence="8 12" id="KW-0472">Membrane</keyword>
<keyword evidence="5" id="KW-0732">Signal</keyword>
<keyword evidence="3" id="KW-0433">Leucine-rich repeat</keyword>
<feature type="compositionally biased region" description="Acidic residues" evidence="11">
    <location>
        <begin position="340"/>
        <end position="354"/>
    </location>
</feature>
<keyword evidence="14" id="KW-0418">Kinase</keyword>
<dbReference type="InterPro" id="IPR001245">
    <property type="entry name" value="Ser-Thr/Tyr_kinase_cat_dom"/>
</dbReference>
<evidence type="ECO:0000256" key="11">
    <source>
        <dbReference type="SAM" id="MobiDB-lite"/>
    </source>
</evidence>
<keyword evidence="15" id="KW-1185">Reference proteome</keyword>
<organism evidence="14 15">
    <name type="scientific">Morella rubra</name>
    <name type="common">Chinese bayberry</name>
    <dbReference type="NCBI Taxonomy" id="262757"/>
    <lineage>
        <taxon>Eukaryota</taxon>
        <taxon>Viridiplantae</taxon>
        <taxon>Streptophyta</taxon>
        <taxon>Embryophyta</taxon>
        <taxon>Tracheophyta</taxon>
        <taxon>Spermatophyta</taxon>
        <taxon>Magnoliopsida</taxon>
        <taxon>eudicotyledons</taxon>
        <taxon>Gunneridae</taxon>
        <taxon>Pentapetalae</taxon>
        <taxon>rosids</taxon>
        <taxon>fabids</taxon>
        <taxon>Fagales</taxon>
        <taxon>Myricaceae</taxon>
        <taxon>Morella</taxon>
    </lineage>
</organism>
<evidence type="ECO:0000256" key="4">
    <source>
        <dbReference type="ARBA" id="ARBA00022692"/>
    </source>
</evidence>
<evidence type="ECO:0000256" key="5">
    <source>
        <dbReference type="ARBA" id="ARBA00022729"/>
    </source>
</evidence>
<comment type="subcellular location">
    <subcellularLocation>
        <location evidence="1">Membrane</location>
        <topology evidence="1">Single-pass membrane protein</topology>
    </subcellularLocation>
</comment>
<dbReference type="PANTHER" id="PTHR48007:SF32">
    <property type="entry name" value="KINASE-LIKE PROTEIN TMKL1-RELATED"/>
    <property type="match status" value="1"/>
</dbReference>
<dbReference type="GO" id="GO:0016020">
    <property type="term" value="C:membrane"/>
    <property type="evidence" value="ECO:0007669"/>
    <property type="project" value="UniProtKB-SubCell"/>
</dbReference>
<dbReference type="Pfam" id="PF13855">
    <property type="entry name" value="LRR_8"/>
    <property type="match status" value="1"/>
</dbReference>
<accession>A0A6A1VBF3</accession>
<dbReference type="SUPFAM" id="SSF52058">
    <property type="entry name" value="L domain-like"/>
    <property type="match status" value="1"/>
</dbReference>
<feature type="region of interest" description="Disordered" evidence="11">
    <location>
        <begin position="338"/>
        <end position="358"/>
    </location>
</feature>
<proteinExistence type="inferred from homology"/>
<dbReference type="Gene3D" id="1.10.510.10">
    <property type="entry name" value="Transferase(Phosphotransferase) domain 1"/>
    <property type="match status" value="1"/>
</dbReference>
<dbReference type="InterPro" id="IPR032675">
    <property type="entry name" value="LRR_dom_sf"/>
</dbReference>
<dbReference type="PANTHER" id="PTHR48007">
    <property type="entry name" value="LEUCINE-RICH REPEAT RECEPTOR-LIKE PROTEIN KINASE PXC1"/>
    <property type="match status" value="1"/>
</dbReference>
<evidence type="ECO:0000313" key="14">
    <source>
        <dbReference type="EMBL" id="KAB1210149.1"/>
    </source>
</evidence>
<dbReference type="GO" id="GO:0005524">
    <property type="term" value="F:ATP binding"/>
    <property type="evidence" value="ECO:0007669"/>
    <property type="project" value="InterPro"/>
</dbReference>
<feature type="region of interest" description="Disordered" evidence="11">
    <location>
        <begin position="660"/>
        <end position="680"/>
    </location>
</feature>
<evidence type="ECO:0000256" key="10">
    <source>
        <dbReference type="ARBA" id="ARBA00038349"/>
    </source>
</evidence>
<dbReference type="PROSITE" id="PS50011">
    <property type="entry name" value="PROTEIN_KINASE_DOM"/>
    <property type="match status" value="1"/>
</dbReference>
<keyword evidence="14" id="KW-0808">Transferase</keyword>
<dbReference type="Gene3D" id="3.80.10.10">
    <property type="entry name" value="Ribonuclease Inhibitor"/>
    <property type="match status" value="2"/>
</dbReference>
<feature type="domain" description="Protein kinase" evidence="13">
    <location>
        <begin position="380"/>
        <end position="680"/>
    </location>
</feature>
<dbReference type="SUPFAM" id="SSF56112">
    <property type="entry name" value="Protein kinase-like (PK-like)"/>
    <property type="match status" value="1"/>
</dbReference>
<evidence type="ECO:0000256" key="9">
    <source>
        <dbReference type="ARBA" id="ARBA00023170"/>
    </source>
</evidence>
<dbReference type="Gene3D" id="3.30.200.20">
    <property type="entry name" value="Phosphorylase Kinase, domain 1"/>
    <property type="match status" value="1"/>
</dbReference>
<evidence type="ECO:0000256" key="3">
    <source>
        <dbReference type="ARBA" id="ARBA00022614"/>
    </source>
</evidence>
<evidence type="ECO:0000256" key="7">
    <source>
        <dbReference type="ARBA" id="ARBA00022989"/>
    </source>
</evidence>
<dbReference type="FunFam" id="3.80.10.10:FF:000731">
    <property type="entry name" value="Leucine-rich repeat receptor-like protein kinase"/>
    <property type="match status" value="1"/>
</dbReference>
<protein>
    <submittedName>
        <fullName evidence="14">Putative kinase-like protein TMKL1</fullName>
    </submittedName>
</protein>
<dbReference type="Proteomes" id="UP000516437">
    <property type="component" value="Chromosome 6"/>
</dbReference>
<evidence type="ECO:0000256" key="1">
    <source>
        <dbReference type="ARBA" id="ARBA00004167"/>
    </source>
</evidence>
<dbReference type="EMBL" id="RXIC02000024">
    <property type="protein sequence ID" value="KAB1210149.1"/>
    <property type="molecule type" value="Genomic_DNA"/>
</dbReference>
<dbReference type="AlphaFoldDB" id="A0A6A1VBF3"/>
<evidence type="ECO:0000259" key="13">
    <source>
        <dbReference type="PROSITE" id="PS50011"/>
    </source>
</evidence>
<dbReference type="InterPro" id="IPR011009">
    <property type="entry name" value="Kinase-like_dom_sf"/>
</dbReference>
<dbReference type="InterPro" id="IPR046959">
    <property type="entry name" value="PRK1-6/SRF4-like"/>
</dbReference>
<evidence type="ECO:0000256" key="8">
    <source>
        <dbReference type="ARBA" id="ARBA00023136"/>
    </source>
</evidence>
<dbReference type="GO" id="GO:0004672">
    <property type="term" value="F:protein kinase activity"/>
    <property type="evidence" value="ECO:0007669"/>
    <property type="project" value="InterPro"/>
</dbReference>
<reference evidence="14 15" key="1">
    <citation type="journal article" date="2019" name="Plant Biotechnol. J.">
        <title>The red bayberry genome and genetic basis of sex determination.</title>
        <authorList>
            <person name="Jia H.M."/>
            <person name="Jia H.J."/>
            <person name="Cai Q.L."/>
            <person name="Wang Y."/>
            <person name="Zhao H.B."/>
            <person name="Yang W.F."/>
            <person name="Wang G.Y."/>
            <person name="Li Y.H."/>
            <person name="Zhan D.L."/>
            <person name="Shen Y.T."/>
            <person name="Niu Q.F."/>
            <person name="Chang L."/>
            <person name="Qiu J."/>
            <person name="Zhao L."/>
            <person name="Xie H.B."/>
            <person name="Fu W.Y."/>
            <person name="Jin J."/>
            <person name="Li X.W."/>
            <person name="Jiao Y."/>
            <person name="Zhou C.C."/>
            <person name="Tu T."/>
            <person name="Chai C.Y."/>
            <person name="Gao J.L."/>
            <person name="Fan L.J."/>
            <person name="van de Weg E."/>
            <person name="Wang J.Y."/>
            <person name="Gao Z.S."/>
        </authorList>
    </citation>
    <scope>NUCLEOTIDE SEQUENCE [LARGE SCALE GENOMIC DNA]</scope>
    <source>
        <tissue evidence="14">Leaves</tissue>
    </source>
</reference>